<dbReference type="SUPFAM" id="SSF48498">
    <property type="entry name" value="Tetracyclin repressor-like, C-terminal domain"/>
    <property type="match status" value="1"/>
</dbReference>
<dbReference type="PANTHER" id="PTHR30055:SF235">
    <property type="entry name" value="TRANSCRIPTIONAL REGULATORY PROTEIN"/>
    <property type="match status" value="1"/>
</dbReference>
<dbReference type="PROSITE" id="PS50977">
    <property type="entry name" value="HTH_TETR_2"/>
    <property type="match status" value="1"/>
</dbReference>
<dbReference type="InterPro" id="IPR001647">
    <property type="entry name" value="HTH_TetR"/>
</dbReference>
<evidence type="ECO:0000256" key="2">
    <source>
        <dbReference type="PROSITE-ProRule" id="PRU00335"/>
    </source>
</evidence>
<dbReference type="RefSeq" id="WP_194856511.1">
    <property type="nucleotide sequence ID" value="NZ_ARXR01000026.1"/>
</dbReference>
<organism evidence="4 5">
    <name type="scientific">Alloalcanivorax venustensis ISO4</name>
    <dbReference type="NCBI Taxonomy" id="1177184"/>
    <lineage>
        <taxon>Bacteria</taxon>
        <taxon>Pseudomonadati</taxon>
        <taxon>Pseudomonadota</taxon>
        <taxon>Gammaproteobacteria</taxon>
        <taxon>Oceanospirillales</taxon>
        <taxon>Alcanivoracaceae</taxon>
        <taxon>Alloalcanivorax</taxon>
    </lineage>
</organism>
<dbReference type="Pfam" id="PF00440">
    <property type="entry name" value="TetR_N"/>
    <property type="match status" value="1"/>
</dbReference>
<keyword evidence="5" id="KW-1185">Reference proteome</keyword>
<dbReference type="SUPFAM" id="SSF46689">
    <property type="entry name" value="Homeodomain-like"/>
    <property type="match status" value="1"/>
</dbReference>
<dbReference type="InterPro" id="IPR009057">
    <property type="entry name" value="Homeodomain-like_sf"/>
</dbReference>
<dbReference type="InterPro" id="IPR036271">
    <property type="entry name" value="Tet_transcr_reg_TetR-rel_C_sf"/>
</dbReference>
<evidence type="ECO:0000313" key="5">
    <source>
        <dbReference type="Proteomes" id="UP000644441"/>
    </source>
</evidence>
<evidence type="ECO:0000313" key="4">
    <source>
        <dbReference type="EMBL" id="MBF5053949.1"/>
    </source>
</evidence>
<dbReference type="PANTHER" id="PTHR30055">
    <property type="entry name" value="HTH-TYPE TRANSCRIPTIONAL REGULATOR RUTR"/>
    <property type="match status" value="1"/>
</dbReference>
<reference evidence="4 5" key="1">
    <citation type="submission" date="2012-09" db="EMBL/GenBank/DDBJ databases">
        <title>Genome Sequence of alkane-degrading Bacterium Alcanivorax venustensis ISO4.</title>
        <authorList>
            <person name="Lai Q."/>
            <person name="Shao Z."/>
        </authorList>
    </citation>
    <scope>NUCLEOTIDE SEQUENCE [LARGE SCALE GENOMIC DNA]</scope>
    <source>
        <strain evidence="4 5">ISO4</strain>
    </source>
</reference>
<name>A0ABS0AJ40_9GAMM</name>
<protein>
    <submittedName>
        <fullName evidence="4">TetR family transcriptional regulator</fullName>
    </submittedName>
</protein>
<evidence type="ECO:0000259" key="3">
    <source>
        <dbReference type="PROSITE" id="PS50977"/>
    </source>
</evidence>
<keyword evidence="1 2" id="KW-0238">DNA-binding</keyword>
<dbReference type="InterPro" id="IPR041586">
    <property type="entry name" value="PsrA_TetR_C"/>
</dbReference>
<dbReference type="InterPro" id="IPR023772">
    <property type="entry name" value="DNA-bd_HTH_TetR-type_CS"/>
</dbReference>
<dbReference type="Gene3D" id="1.10.357.10">
    <property type="entry name" value="Tetracycline Repressor, domain 2"/>
    <property type="match status" value="1"/>
</dbReference>
<dbReference type="Proteomes" id="UP000644441">
    <property type="component" value="Unassembled WGS sequence"/>
</dbReference>
<proteinExistence type="predicted"/>
<dbReference type="EMBL" id="ARXR01000026">
    <property type="protein sequence ID" value="MBF5053949.1"/>
    <property type="molecule type" value="Genomic_DNA"/>
</dbReference>
<comment type="caution">
    <text evidence="4">The sequence shown here is derived from an EMBL/GenBank/DDBJ whole genome shotgun (WGS) entry which is preliminary data.</text>
</comment>
<feature type="DNA-binding region" description="H-T-H motif" evidence="2">
    <location>
        <begin position="27"/>
        <end position="46"/>
    </location>
</feature>
<dbReference type="InterPro" id="IPR050109">
    <property type="entry name" value="HTH-type_TetR-like_transc_reg"/>
</dbReference>
<feature type="domain" description="HTH tetR-type" evidence="3">
    <location>
        <begin position="4"/>
        <end position="64"/>
    </location>
</feature>
<accession>A0ABS0AJ40</accession>
<gene>
    <name evidence="4" type="ORF">ISO4_02551</name>
</gene>
<dbReference type="PRINTS" id="PR00455">
    <property type="entry name" value="HTHTETR"/>
</dbReference>
<dbReference type="Pfam" id="PF17939">
    <property type="entry name" value="TetR_C_30"/>
    <property type="match status" value="1"/>
</dbReference>
<evidence type="ECO:0000256" key="1">
    <source>
        <dbReference type="ARBA" id="ARBA00023125"/>
    </source>
</evidence>
<sequence length="212" mass="23535">MSQSDTVQRILDAAEVLFAQKGFAETSLRAITSRAGVNLAAVNYHFGSKEALIQAVFERYLTPFCQALDAKLEELEGETRSGGEVPLEKLFTVASRLALGSHGDEPRRAMIFFRLSGQAYSQPQDHLRAWLREHYGPVFRRFLALLRRAVPDVPPMELFWRVHFSLGAVIFTLSGMESLQAISKKDFNQSVTAAHITQQLLPFVVGGIRGGG</sequence>
<dbReference type="PROSITE" id="PS01081">
    <property type="entry name" value="HTH_TETR_1"/>
    <property type="match status" value="1"/>
</dbReference>